<keyword evidence="3" id="KW-1185">Reference proteome</keyword>
<dbReference type="SUPFAM" id="SSF53335">
    <property type="entry name" value="S-adenosyl-L-methionine-dependent methyltransferases"/>
    <property type="match status" value="1"/>
</dbReference>
<dbReference type="EMBL" id="CAJVPY010021403">
    <property type="protein sequence ID" value="CAG8779423.1"/>
    <property type="molecule type" value="Genomic_DNA"/>
</dbReference>
<gene>
    <name evidence="2" type="ORF">DERYTH_LOCUS19470</name>
</gene>
<feature type="non-terminal residue" evidence="2">
    <location>
        <position position="1"/>
    </location>
</feature>
<dbReference type="CDD" id="cd02440">
    <property type="entry name" value="AdoMet_MTases"/>
    <property type="match status" value="1"/>
</dbReference>
<evidence type="ECO:0000259" key="1">
    <source>
        <dbReference type="Pfam" id="PF08241"/>
    </source>
</evidence>
<protein>
    <submittedName>
        <fullName evidence="2">3123_t:CDS:1</fullName>
    </submittedName>
</protein>
<evidence type="ECO:0000313" key="3">
    <source>
        <dbReference type="Proteomes" id="UP000789405"/>
    </source>
</evidence>
<organism evidence="2 3">
    <name type="scientific">Dentiscutata erythropus</name>
    <dbReference type="NCBI Taxonomy" id="1348616"/>
    <lineage>
        <taxon>Eukaryota</taxon>
        <taxon>Fungi</taxon>
        <taxon>Fungi incertae sedis</taxon>
        <taxon>Mucoromycota</taxon>
        <taxon>Glomeromycotina</taxon>
        <taxon>Glomeromycetes</taxon>
        <taxon>Diversisporales</taxon>
        <taxon>Gigasporaceae</taxon>
        <taxon>Dentiscutata</taxon>
    </lineage>
</organism>
<name>A0A9N9JF76_9GLOM</name>
<feature type="domain" description="Methyltransferase type 11" evidence="1">
    <location>
        <begin position="83"/>
        <end position="160"/>
    </location>
</feature>
<dbReference type="Pfam" id="PF08241">
    <property type="entry name" value="Methyltransf_11"/>
    <property type="match status" value="1"/>
</dbReference>
<dbReference type="Gene3D" id="3.40.50.150">
    <property type="entry name" value="Vaccinia Virus protein VP39"/>
    <property type="match status" value="1"/>
</dbReference>
<dbReference type="OrthoDB" id="2013972at2759"/>
<feature type="non-terminal residue" evidence="2">
    <location>
        <position position="278"/>
    </location>
</feature>
<dbReference type="Proteomes" id="UP000789405">
    <property type="component" value="Unassembled WGS sequence"/>
</dbReference>
<dbReference type="InterPro" id="IPR029063">
    <property type="entry name" value="SAM-dependent_MTases_sf"/>
</dbReference>
<reference evidence="2" key="1">
    <citation type="submission" date="2021-06" db="EMBL/GenBank/DDBJ databases">
        <authorList>
            <person name="Kallberg Y."/>
            <person name="Tangrot J."/>
            <person name="Rosling A."/>
        </authorList>
    </citation>
    <scope>NUCLEOTIDE SEQUENCE</scope>
    <source>
        <strain evidence="2">MA453B</strain>
    </source>
</reference>
<accession>A0A9N9JF76</accession>
<evidence type="ECO:0000313" key="2">
    <source>
        <dbReference type="EMBL" id="CAG8779423.1"/>
    </source>
</evidence>
<dbReference type="AlphaFoldDB" id="A0A9N9JF76"/>
<dbReference type="GO" id="GO:0008757">
    <property type="term" value="F:S-adenosylmethionine-dependent methyltransferase activity"/>
    <property type="evidence" value="ECO:0007669"/>
    <property type="project" value="InterPro"/>
</dbReference>
<proteinExistence type="predicted"/>
<comment type="caution">
    <text evidence="2">The sequence shown here is derived from an EMBL/GenBank/DDBJ whole genome shotgun (WGS) entry which is preliminary data.</text>
</comment>
<sequence length="278" mass="31579">LKQSLSIYPLKILMDEYQDINDVEFSVEEFKYPFPGGKNEISRSDLMQGIIKYVWQGNFSADMDEKLKRGIRTLDIGDMAETYLSSTFIGIDIVSQYFPKKQDTLPNTGFLECNILHGLPFPDETFDFVYQRFLWSSLTEEQWIFAIGEIIRVTKKGGVIELMEFEIKQTNSGPKTAFLFDIAAKFIALKGVNPYIIPKIPTMLQSTGKVSNIQSKQKAIPLGWGGKLGELVLRHLRTGFAAGKPILMQLINKSSEECDALINAFEKESEEYKTCIKQ</sequence>
<dbReference type="InterPro" id="IPR013216">
    <property type="entry name" value="Methyltransf_11"/>
</dbReference>